<evidence type="ECO:0000256" key="7">
    <source>
        <dbReference type="HAMAP-Rule" id="MF_01147"/>
    </source>
</evidence>
<gene>
    <name evidence="7 8" type="primary">lgt</name>
    <name evidence="8" type="ORF">IAB78_07060</name>
</gene>
<comment type="function">
    <text evidence="7">Catalyzes the transfer of the diacylglyceryl group from phosphatidylglycerol to the sulfhydryl group of the N-terminal cysteine of a prolipoprotein, the first step in the formation of mature lipoproteins.</text>
</comment>
<dbReference type="HAMAP" id="MF_01147">
    <property type="entry name" value="Lgt"/>
    <property type="match status" value="1"/>
</dbReference>
<evidence type="ECO:0000256" key="3">
    <source>
        <dbReference type="ARBA" id="ARBA00022679"/>
    </source>
</evidence>
<proteinExistence type="inferred from homology"/>
<feature type="binding site" evidence="7">
    <location>
        <position position="148"/>
    </location>
    <ligand>
        <name>a 1,2-diacyl-sn-glycero-3-phospho-(1'-sn-glycerol)</name>
        <dbReference type="ChEBI" id="CHEBI:64716"/>
    </ligand>
</feature>
<dbReference type="EMBL" id="JADILX010000103">
    <property type="protein sequence ID" value="MBO8486167.1"/>
    <property type="molecule type" value="Genomic_DNA"/>
</dbReference>
<evidence type="ECO:0000313" key="9">
    <source>
        <dbReference type="Proteomes" id="UP000823750"/>
    </source>
</evidence>
<dbReference type="Pfam" id="PF01790">
    <property type="entry name" value="LGT"/>
    <property type="match status" value="1"/>
</dbReference>
<feature type="transmembrane region" description="Helical" evidence="7">
    <location>
        <begin position="57"/>
        <end position="79"/>
    </location>
</feature>
<organism evidence="8 9">
    <name type="scientific">Candidatus Cryptobacteroides excrementavium</name>
    <dbReference type="NCBI Taxonomy" id="2840759"/>
    <lineage>
        <taxon>Bacteria</taxon>
        <taxon>Pseudomonadati</taxon>
        <taxon>Bacteroidota</taxon>
        <taxon>Bacteroidia</taxon>
        <taxon>Bacteroidales</taxon>
        <taxon>Candidatus Cryptobacteroides</taxon>
    </lineage>
</organism>
<keyword evidence="4 7" id="KW-0812">Transmembrane</keyword>
<dbReference type="GO" id="GO:0008961">
    <property type="term" value="F:phosphatidylglycerol-prolipoprotein diacylglyceryl transferase activity"/>
    <property type="evidence" value="ECO:0007669"/>
    <property type="project" value="UniProtKB-UniRule"/>
</dbReference>
<keyword evidence="3 7" id="KW-0808">Transferase</keyword>
<dbReference type="PANTHER" id="PTHR30589">
    <property type="entry name" value="PROLIPOPROTEIN DIACYLGLYCERYL TRANSFERASE"/>
    <property type="match status" value="1"/>
</dbReference>
<evidence type="ECO:0000313" key="8">
    <source>
        <dbReference type="EMBL" id="MBO8486167.1"/>
    </source>
</evidence>
<name>A0A9D9NSH8_9BACT</name>
<comment type="caution">
    <text evidence="8">The sequence shown here is derived from an EMBL/GenBank/DDBJ whole genome shotgun (WGS) entry which is preliminary data.</text>
</comment>
<feature type="transmembrane region" description="Helical" evidence="7">
    <location>
        <begin position="25"/>
        <end position="45"/>
    </location>
</feature>
<evidence type="ECO:0000256" key="5">
    <source>
        <dbReference type="ARBA" id="ARBA00022989"/>
    </source>
</evidence>
<keyword evidence="2 7" id="KW-1003">Cell membrane</keyword>
<comment type="subcellular location">
    <subcellularLocation>
        <location evidence="7">Cell membrane</location>
        <topology evidence="7">Multi-pass membrane protein</topology>
    </subcellularLocation>
</comment>
<reference evidence="8" key="2">
    <citation type="journal article" date="2021" name="PeerJ">
        <title>Extensive microbial diversity within the chicken gut microbiome revealed by metagenomics and culture.</title>
        <authorList>
            <person name="Gilroy R."/>
            <person name="Ravi A."/>
            <person name="Getino M."/>
            <person name="Pursley I."/>
            <person name="Horton D.L."/>
            <person name="Alikhan N.F."/>
            <person name="Baker D."/>
            <person name="Gharbi K."/>
            <person name="Hall N."/>
            <person name="Watson M."/>
            <person name="Adriaenssens E.M."/>
            <person name="Foster-Nyarko E."/>
            <person name="Jarju S."/>
            <person name="Secka A."/>
            <person name="Antonio M."/>
            <person name="Oren A."/>
            <person name="Chaudhuri R.R."/>
            <person name="La Ragione R."/>
            <person name="Hildebrand F."/>
            <person name="Pallen M.J."/>
        </authorList>
    </citation>
    <scope>NUCLEOTIDE SEQUENCE</scope>
    <source>
        <strain evidence="8">B2-16538</strain>
    </source>
</reference>
<dbReference type="GO" id="GO:0042158">
    <property type="term" value="P:lipoprotein biosynthetic process"/>
    <property type="evidence" value="ECO:0007669"/>
    <property type="project" value="UniProtKB-UniRule"/>
</dbReference>
<comment type="catalytic activity">
    <reaction evidence="7">
        <text>L-cysteinyl-[prolipoprotein] + a 1,2-diacyl-sn-glycero-3-phospho-(1'-sn-glycerol) = an S-1,2-diacyl-sn-glyceryl-L-cysteinyl-[prolipoprotein] + sn-glycerol 1-phosphate + H(+)</text>
        <dbReference type="Rhea" id="RHEA:56712"/>
        <dbReference type="Rhea" id="RHEA-COMP:14679"/>
        <dbReference type="Rhea" id="RHEA-COMP:14680"/>
        <dbReference type="ChEBI" id="CHEBI:15378"/>
        <dbReference type="ChEBI" id="CHEBI:29950"/>
        <dbReference type="ChEBI" id="CHEBI:57685"/>
        <dbReference type="ChEBI" id="CHEBI:64716"/>
        <dbReference type="ChEBI" id="CHEBI:140658"/>
        <dbReference type="EC" id="2.5.1.145"/>
    </reaction>
</comment>
<dbReference type="InterPro" id="IPR001640">
    <property type="entry name" value="Lgt"/>
</dbReference>
<dbReference type="NCBIfam" id="TIGR00544">
    <property type="entry name" value="lgt"/>
    <property type="match status" value="1"/>
</dbReference>
<keyword evidence="6 7" id="KW-0472">Membrane</keyword>
<comment type="similarity">
    <text evidence="1 7">Belongs to the Lgt family.</text>
</comment>
<evidence type="ECO:0000256" key="6">
    <source>
        <dbReference type="ARBA" id="ARBA00023136"/>
    </source>
</evidence>
<feature type="transmembrane region" description="Helical" evidence="7">
    <location>
        <begin position="186"/>
        <end position="203"/>
    </location>
</feature>
<accession>A0A9D9NSH8</accession>
<dbReference type="AlphaFoldDB" id="A0A9D9NSH8"/>
<evidence type="ECO:0000256" key="2">
    <source>
        <dbReference type="ARBA" id="ARBA00022475"/>
    </source>
</evidence>
<protein>
    <recommendedName>
        <fullName evidence="7">Phosphatidylglycerol--prolipoprotein diacylglyceryl transferase</fullName>
        <ecNumber evidence="7">2.5.1.145</ecNumber>
    </recommendedName>
</protein>
<reference evidence="8" key="1">
    <citation type="submission" date="2020-10" db="EMBL/GenBank/DDBJ databases">
        <authorList>
            <person name="Gilroy R."/>
        </authorList>
    </citation>
    <scope>NUCLEOTIDE SEQUENCE</scope>
    <source>
        <strain evidence="8">B2-16538</strain>
    </source>
</reference>
<dbReference type="EC" id="2.5.1.145" evidence="7"/>
<evidence type="ECO:0000256" key="1">
    <source>
        <dbReference type="ARBA" id="ARBA00007150"/>
    </source>
</evidence>
<feature type="transmembrane region" description="Helical" evidence="7">
    <location>
        <begin position="215"/>
        <end position="233"/>
    </location>
</feature>
<evidence type="ECO:0000256" key="4">
    <source>
        <dbReference type="ARBA" id="ARBA00022692"/>
    </source>
</evidence>
<dbReference type="GO" id="GO:0005886">
    <property type="term" value="C:plasma membrane"/>
    <property type="evidence" value="ECO:0007669"/>
    <property type="project" value="UniProtKB-SubCell"/>
</dbReference>
<sequence>MFDLLFINWNVNPEIFHIGSFSIRWYSLLFISGFFIGWFIFKWFFRREGVPVSLLDPLLYTLLIATIVGARLGHCLFYQPDYYFGSWKGFWEIFMVWKGGLASHGGAIALILAMWWFSHHYGRKYDFDLLWILDRLCITVCFAGALIRFGNLFNSEIYGAVTDLPWGFMFMRDPHWDGQPHHPTQIYEALSYMILGFALLALYRYRLEKLKRGTILGIFFIALFGIRFIIEFIKNDQVDFEAGMTLNMGQILSIPFILIGIGLVIYSLGWGKPAMIQHPRRQGQKPTHYAKSLSR</sequence>
<dbReference type="Proteomes" id="UP000823750">
    <property type="component" value="Unassembled WGS sequence"/>
</dbReference>
<dbReference type="PANTHER" id="PTHR30589:SF0">
    <property type="entry name" value="PHOSPHATIDYLGLYCEROL--PROLIPOPROTEIN DIACYLGLYCERYL TRANSFERASE"/>
    <property type="match status" value="1"/>
</dbReference>
<feature type="transmembrane region" description="Helical" evidence="7">
    <location>
        <begin position="253"/>
        <end position="271"/>
    </location>
</feature>
<feature type="transmembrane region" description="Helical" evidence="7">
    <location>
        <begin position="129"/>
        <end position="149"/>
    </location>
</feature>
<comment type="pathway">
    <text evidence="7">Protein modification; lipoprotein biosynthesis (diacylglyceryl transfer).</text>
</comment>
<keyword evidence="5 7" id="KW-1133">Transmembrane helix</keyword>
<feature type="transmembrane region" description="Helical" evidence="7">
    <location>
        <begin position="99"/>
        <end position="117"/>
    </location>
</feature>